<name>A0A5J6GM11_STRKN</name>
<protein>
    <submittedName>
        <fullName evidence="1">Uncharacterized protein</fullName>
    </submittedName>
</protein>
<dbReference type="EMBL" id="CP023699">
    <property type="protein sequence ID" value="QEU96960.1"/>
    <property type="molecule type" value="Genomic_DNA"/>
</dbReference>
<accession>A0A5J6GM11</accession>
<evidence type="ECO:0000313" key="2">
    <source>
        <dbReference type="Proteomes" id="UP000325529"/>
    </source>
</evidence>
<proteinExistence type="predicted"/>
<keyword evidence="2" id="KW-1185">Reference proteome</keyword>
<evidence type="ECO:0000313" key="1">
    <source>
        <dbReference type="EMBL" id="QEU96960.1"/>
    </source>
</evidence>
<gene>
    <name evidence="1" type="ORF">CP970_43965</name>
</gene>
<dbReference type="AlphaFoldDB" id="A0A5J6GM11"/>
<dbReference type="Proteomes" id="UP000325529">
    <property type="component" value="Chromosome"/>
</dbReference>
<dbReference type="KEGG" id="ska:CP970_43965"/>
<sequence>MAVADVQCKSQEKLVEALFEAEARLQEQAIKRHGAYFSKLSAAQVKYLGRVNEVIKVKGAP</sequence>
<organism evidence="1 2">
    <name type="scientific">Streptomyces kanamyceticus</name>
    <dbReference type="NCBI Taxonomy" id="1967"/>
    <lineage>
        <taxon>Bacteria</taxon>
        <taxon>Bacillati</taxon>
        <taxon>Actinomycetota</taxon>
        <taxon>Actinomycetes</taxon>
        <taxon>Kitasatosporales</taxon>
        <taxon>Streptomycetaceae</taxon>
        <taxon>Streptomyces</taxon>
    </lineage>
</organism>
<reference evidence="1 2" key="1">
    <citation type="submission" date="2017-09" db="EMBL/GenBank/DDBJ databases">
        <authorList>
            <person name="Lee N."/>
            <person name="Cho B.-K."/>
        </authorList>
    </citation>
    <scope>NUCLEOTIDE SEQUENCE [LARGE SCALE GENOMIC DNA]</scope>
    <source>
        <strain evidence="1 2">ATCC 12853</strain>
    </source>
</reference>